<dbReference type="RefSeq" id="WP_284938272.1">
    <property type="nucleotide sequence ID" value="NZ_JANURM010000015.1"/>
</dbReference>
<name>A0ABT7HRP5_9BACT</name>
<sequence>MSKKSVFGNSKNKIFKILEDNLKNIWDYDIELKPIDFLQEKGNYKLEDDEIFFIKLNNEESKKIKDLFNTTNADNIDKKSLLNIKYLFVIDKKNIYFQRIFKANLISKPFLAFSNDIAKLHKNETILVVQNRTEVVFKNDEIYFLKFSDLTAIFGFLAHYYREATNDDMNAFKACEKMDINTDLNSETLPKTTLRKVAQIVDSIDDLEKNFNTYKKYSIKYTDIFKNNKIKIYDKNDIETLHNVIFQKYYETDISSEKRLASSFKKIK</sequence>
<protein>
    <recommendedName>
        <fullName evidence="3">DUF4868 domain-containing protein</fullName>
    </recommendedName>
</protein>
<accession>A0ABT7HRP5</accession>
<evidence type="ECO:0008006" key="3">
    <source>
        <dbReference type="Google" id="ProtNLM"/>
    </source>
</evidence>
<reference evidence="1" key="2">
    <citation type="journal article" date="2023" name="Microorganisms">
        <title>Isolation and Genomic Characteristics of Cat-Borne Campylobacter felis sp. nov. and Sheep-Borne Campylobacter ovis sp. nov.</title>
        <authorList>
            <person name="Wang H."/>
            <person name="Li Y."/>
            <person name="Gu Y."/>
            <person name="Zhou G."/>
            <person name="Chen X."/>
            <person name="Zhang X."/>
            <person name="Shao Z."/>
            <person name="Zhang J."/>
            <person name="Zhang M."/>
        </authorList>
    </citation>
    <scope>NUCLEOTIDE SEQUENCE</scope>
    <source>
        <strain evidence="1">PS10</strain>
    </source>
</reference>
<dbReference type="EMBL" id="JANURM010000015">
    <property type="protein sequence ID" value="MDL0089581.1"/>
    <property type="molecule type" value="Genomic_DNA"/>
</dbReference>
<evidence type="ECO:0000313" key="1">
    <source>
        <dbReference type="EMBL" id="MDL0089581.1"/>
    </source>
</evidence>
<dbReference type="Proteomes" id="UP001173801">
    <property type="component" value="Unassembled WGS sequence"/>
</dbReference>
<keyword evidence="2" id="KW-1185">Reference proteome</keyword>
<comment type="caution">
    <text evidence="1">The sequence shown here is derived from an EMBL/GenBank/DDBJ whole genome shotgun (WGS) entry which is preliminary data.</text>
</comment>
<reference evidence="1" key="1">
    <citation type="submission" date="2022-08" db="EMBL/GenBank/DDBJ databases">
        <authorList>
            <person name="Wang H."/>
        </authorList>
    </citation>
    <scope>NUCLEOTIDE SEQUENCE</scope>
    <source>
        <strain evidence="1">PS10</strain>
    </source>
</reference>
<evidence type="ECO:0000313" key="2">
    <source>
        <dbReference type="Proteomes" id="UP001173801"/>
    </source>
</evidence>
<organism evidence="1 2">
    <name type="scientific">Campylobacter gastrosuis</name>
    <dbReference type="NCBI Taxonomy" id="2974576"/>
    <lineage>
        <taxon>Bacteria</taxon>
        <taxon>Pseudomonadati</taxon>
        <taxon>Campylobacterota</taxon>
        <taxon>Epsilonproteobacteria</taxon>
        <taxon>Campylobacterales</taxon>
        <taxon>Campylobacteraceae</taxon>
        <taxon>Campylobacter</taxon>
    </lineage>
</organism>
<proteinExistence type="predicted"/>
<gene>
    <name evidence="1" type="ORF">NYG85_09450</name>
</gene>